<proteinExistence type="predicted"/>
<evidence type="ECO:0000259" key="1">
    <source>
        <dbReference type="Pfam" id="PF16291"/>
    </source>
</evidence>
<dbReference type="SUPFAM" id="SSF54909">
    <property type="entry name" value="Dimeric alpha+beta barrel"/>
    <property type="match status" value="1"/>
</dbReference>
<feature type="domain" description="DUF4937" evidence="1">
    <location>
        <begin position="2"/>
        <end position="90"/>
    </location>
</feature>
<evidence type="ECO:0000313" key="2">
    <source>
        <dbReference type="EMBL" id="GGD21506.1"/>
    </source>
</evidence>
<reference evidence="3" key="1">
    <citation type="journal article" date="2019" name="Int. J. Syst. Evol. Microbiol.">
        <title>The Global Catalogue of Microorganisms (GCM) 10K type strain sequencing project: providing services to taxonomists for standard genome sequencing and annotation.</title>
        <authorList>
            <consortium name="The Broad Institute Genomics Platform"/>
            <consortium name="The Broad Institute Genome Sequencing Center for Infectious Disease"/>
            <person name="Wu L."/>
            <person name="Ma J."/>
        </authorList>
    </citation>
    <scope>NUCLEOTIDE SEQUENCE [LARGE SCALE GENOMIC DNA]</scope>
    <source>
        <strain evidence="3">CGMCC 1.15353</strain>
    </source>
</reference>
<dbReference type="Pfam" id="PF16291">
    <property type="entry name" value="DUF4937"/>
    <property type="match status" value="1"/>
</dbReference>
<sequence>MILKLIKCHVPVNLKKSFQEAQTYWSDLSEMDGFSGQFGGWDTSELETAYIFSFWEDLSSYQKFMRNKHDRLVQINGQERTYERISITLYHREEPMVIPPIDQLVKCTISPKSDLKSSYVFSSIDHKSHTMRLTFNTNPSSEEVSIQLEKSWNVERL</sequence>
<keyword evidence="3" id="KW-1185">Reference proteome</keyword>
<gene>
    <name evidence="2" type="ORF">GCM10011389_31460</name>
</gene>
<accession>A0ABQ1QAV8</accession>
<dbReference type="InterPro" id="IPR032555">
    <property type="entry name" value="DUF4937"/>
</dbReference>
<dbReference type="Proteomes" id="UP000642571">
    <property type="component" value="Unassembled WGS sequence"/>
</dbReference>
<comment type="caution">
    <text evidence="2">The sequence shown here is derived from an EMBL/GenBank/DDBJ whole genome shotgun (WGS) entry which is preliminary data.</text>
</comment>
<dbReference type="InterPro" id="IPR011008">
    <property type="entry name" value="Dimeric_a/b-barrel"/>
</dbReference>
<organism evidence="2 3">
    <name type="scientific">Pontibacillus salipaludis</name>
    <dbReference type="NCBI Taxonomy" id="1697394"/>
    <lineage>
        <taxon>Bacteria</taxon>
        <taxon>Bacillati</taxon>
        <taxon>Bacillota</taxon>
        <taxon>Bacilli</taxon>
        <taxon>Bacillales</taxon>
        <taxon>Bacillaceae</taxon>
        <taxon>Pontibacillus</taxon>
    </lineage>
</organism>
<dbReference type="RefSeq" id="WP_188655339.1">
    <property type="nucleotide sequence ID" value="NZ_BMIN01000016.1"/>
</dbReference>
<evidence type="ECO:0000313" key="3">
    <source>
        <dbReference type="Proteomes" id="UP000642571"/>
    </source>
</evidence>
<name>A0ABQ1QAV8_9BACI</name>
<dbReference type="EMBL" id="BMIN01000016">
    <property type="protein sequence ID" value="GGD21506.1"/>
    <property type="molecule type" value="Genomic_DNA"/>
</dbReference>
<protein>
    <recommendedName>
        <fullName evidence="1">DUF4937 domain-containing protein</fullName>
    </recommendedName>
</protein>